<keyword evidence="11" id="KW-1185">Reference proteome</keyword>
<dbReference type="FunFam" id="1.10.455.10:FF:000001">
    <property type="entry name" value="30S ribosomal protein S7"/>
    <property type="match status" value="1"/>
</dbReference>
<evidence type="ECO:0000256" key="2">
    <source>
        <dbReference type="ARBA" id="ARBA00022555"/>
    </source>
</evidence>
<dbReference type="PANTHER" id="PTHR11205">
    <property type="entry name" value="RIBOSOMAL PROTEIN S7"/>
    <property type="match status" value="1"/>
</dbReference>
<dbReference type="InterPro" id="IPR005717">
    <property type="entry name" value="Ribosomal_uS7_bac/org-type"/>
</dbReference>
<evidence type="ECO:0000256" key="3">
    <source>
        <dbReference type="ARBA" id="ARBA00022730"/>
    </source>
</evidence>
<dbReference type="GO" id="GO:0019843">
    <property type="term" value="F:rRNA binding"/>
    <property type="evidence" value="ECO:0007669"/>
    <property type="project" value="UniProtKB-UniRule"/>
</dbReference>
<dbReference type="PROSITE" id="PS00052">
    <property type="entry name" value="RIBOSOMAL_S7"/>
    <property type="match status" value="1"/>
</dbReference>
<dbReference type="InterPro" id="IPR036823">
    <property type="entry name" value="Ribosomal_uS7_dom_sf"/>
</dbReference>
<dbReference type="GO" id="GO:0003735">
    <property type="term" value="F:structural constituent of ribosome"/>
    <property type="evidence" value="ECO:0007669"/>
    <property type="project" value="InterPro"/>
</dbReference>
<evidence type="ECO:0000256" key="4">
    <source>
        <dbReference type="ARBA" id="ARBA00022884"/>
    </source>
</evidence>
<keyword evidence="5 7" id="KW-0689">Ribosomal protein</keyword>
<dbReference type="EMBL" id="AZFE01000031">
    <property type="protein sequence ID" value="KRL55220.1"/>
    <property type="molecule type" value="Genomic_DNA"/>
</dbReference>
<reference evidence="10 11" key="1">
    <citation type="journal article" date="2015" name="Genome Announc.">
        <title>Expanding the biotechnology potential of lactobacilli through comparative genomics of 213 strains and associated genera.</title>
        <authorList>
            <person name="Sun Z."/>
            <person name="Harris H.M."/>
            <person name="McCann A."/>
            <person name="Guo C."/>
            <person name="Argimon S."/>
            <person name="Zhang W."/>
            <person name="Yang X."/>
            <person name="Jeffery I.B."/>
            <person name="Cooney J.C."/>
            <person name="Kagawa T.F."/>
            <person name="Liu W."/>
            <person name="Song Y."/>
            <person name="Salvetti E."/>
            <person name="Wrobel A."/>
            <person name="Rasinkangas P."/>
            <person name="Parkhill J."/>
            <person name="Rea M.C."/>
            <person name="O'Sullivan O."/>
            <person name="Ritari J."/>
            <person name="Douillard F.P."/>
            <person name="Paul Ross R."/>
            <person name="Yang R."/>
            <person name="Briner A.E."/>
            <person name="Felis G.E."/>
            <person name="de Vos W.M."/>
            <person name="Barrangou R."/>
            <person name="Klaenhammer T.R."/>
            <person name="Caufield P.W."/>
            <person name="Cui Y."/>
            <person name="Zhang H."/>
            <person name="O'Toole P.W."/>
        </authorList>
    </citation>
    <scope>NUCLEOTIDE SEQUENCE [LARGE SCALE GENOMIC DNA]</scope>
    <source>
        <strain evidence="10 11">DSM 15707</strain>
    </source>
</reference>
<keyword evidence="2 7" id="KW-0820">tRNA-binding</keyword>
<accession>A0A0R1RIW7</accession>
<protein>
    <recommendedName>
        <fullName evidence="7">Small ribosomal subunit protein uS7</fullName>
    </recommendedName>
</protein>
<dbReference type="GO" id="GO:0000049">
    <property type="term" value="F:tRNA binding"/>
    <property type="evidence" value="ECO:0007669"/>
    <property type="project" value="UniProtKB-UniRule"/>
</dbReference>
<evidence type="ECO:0000313" key="11">
    <source>
        <dbReference type="Proteomes" id="UP000051697"/>
    </source>
</evidence>
<evidence type="ECO:0000259" key="9">
    <source>
        <dbReference type="Pfam" id="PF00177"/>
    </source>
</evidence>
<dbReference type="InterPro" id="IPR023798">
    <property type="entry name" value="Ribosomal_uS7_dom"/>
</dbReference>
<dbReference type="GO" id="GO:0015935">
    <property type="term" value="C:small ribosomal subunit"/>
    <property type="evidence" value="ECO:0007669"/>
    <property type="project" value="InterPro"/>
</dbReference>
<dbReference type="NCBIfam" id="TIGR01029">
    <property type="entry name" value="rpsG_bact"/>
    <property type="match status" value="1"/>
</dbReference>
<dbReference type="GO" id="GO:0006412">
    <property type="term" value="P:translation"/>
    <property type="evidence" value="ECO:0007669"/>
    <property type="project" value="UniProtKB-UniRule"/>
</dbReference>
<dbReference type="HAMAP" id="MF_00480_B">
    <property type="entry name" value="Ribosomal_uS7_B"/>
    <property type="match status" value="1"/>
</dbReference>
<dbReference type="Gene3D" id="1.10.455.10">
    <property type="entry name" value="Ribosomal protein S7 domain"/>
    <property type="match status" value="1"/>
</dbReference>
<evidence type="ECO:0000256" key="1">
    <source>
        <dbReference type="ARBA" id="ARBA00007151"/>
    </source>
</evidence>
<proteinExistence type="inferred from homology"/>
<dbReference type="InterPro" id="IPR000235">
    <property type="entry name" value="Ribosomal_uS7"/>
</dbReference>
<dbReference type="AlphaFoldDB" id="A0A0R1RIW7"/>
<dbReference type="Pfam" id="PF00177">
    <property type="entry name" value="Ribosomal_S7"/>
    <property type="match status" value="1"/>
</dbReference>
<evidence type="ECO:0000256" key="5">
    <source>
        <dbReference type="ARBA" id="ARBA00022980"/>
    </source>
</evidence>
<comment type="function">
    <text evidence="7">One of the primary rRNA binding proteins, it binds directly to 16S rRNA where it nucleates assembly of the head domain of the 30S subunit. Is located at the subunit interface close to the decoding center, probably blocks exit of the E-site tRNA.</text>
</comment>
<organism evidence="10 11">
    <name type="scientific">Paucilactobacillus oligofermentans DSM 15707 = LMG 22743</name>
    <dbReference type="NCBI Taxonomy" id="1423778"/>
    <lineage>
        <taxon>Bacteria</taxon>
        <taxon>Bacillati</taxon>
        <taxon>Bacillota</taxon>
        <taxon>Bacilli</taxon>
        <taxon>Lactobacillales</taxon>
        <taxon>Lactobacillaceae</taxon>
        <taxon>Paucilactobacillus</taxon>
    </lineage>
</organism>
<dbReference type="CDD" id="cd14869">
    <property type="entry name" value="uS7_Bacteria"/>
    <property type="match status" value="1"/>
</dbReference>
<dbReference type="KEGG" id="lol:LACOL_0482"/>
<evidence type="ECO:0000256" key="8">
    <source>
        <dbReference type="RuleBase" id="RU003619"/>
    </source>
</evidence>
<comment type="similarity">
    <text evidence="1 7 8">Belongs to the universal ribosomal protein uS7 family.</text>
</comment>
<evidence type="ECO:0000256" key="7">
    <source>
        <dbReference type="HAMAP-Rule" id="MF_00480"/>
    </source>
</evidence>
<dbReference type="PATRIC" id="fig|1423778.4.peg.849"/>
<dbReference type="RefSeq" id="WP_057889777.1">
    <property type="nucleotide sequence ID" value="NZ_AZFE01000031.1"/>
</dbReference>
<dbReference type="SUPFAM" id="SSF47973">
    <property type="entry name" value="Ribosomal protein S7"/>
    <property type="match status" value="1"/>
</dbReference>
<gene>
    <name evidence="7" type="primary">rpsG</name>
    <name evidence="10" type="ORF">FC70_GL000816</name>
</gene>
<dbReference type="PIRSF" id="PIRSF002122">
    <property type="entry name" value="RPS7p_RPS7a_RPS5e_RPS7o"/>
    <property type="match status" value="1"/>
</dbReference>
<dbReference type="Proteomes" id="UP000051697">
    <property type="component" value="Unassembled WGS sequence"/>
</dbReference>
<keyword evidence="6 7" id="KW-0687">Ribonucleoprotein</keyword>
<comment type="caution">
    <text evidence="10">The sequence shown here is derived from an EMBL/GenBank/DDBJ whole genome shotgun (WGS) entry which is preliminary data.</text>
</comment>
<dbReference type="InterPro" id="IPR020606">
    <property type="entry name" value="Ribosomal_uS7_CS"/>
</dbReference>
<evidence type="ECO:0000256" key="6">
    <source>
        <dbReference type="ARBA" id="ARBA00023274"/>
    </source>
</evidence>
<dbReference type="OrthoDB" id="9807653at2"/>
<keyword evidence="3 7" id="KW-0699">rRNA-binding</keyword>
<dbReference type="STRING" id="1423778.FC70_GL000816"/>
<sequence length="156" mass="17859">MPRKGHVQKAEVIPDPMYNSKLVTSLINRLMIDGKRGTASKIIYSAFDLIKEETGNNPVEVFEKAMENVMPVLEVKARRVGGSNYQVPIEVRPDRRTTLALRWIAQYSRSRGEHTMTERLAREIMDAANETGASVKKREDTHKMADANRAFAHYRW</sequence>
<keyword evidence="4 7" id="KW-0694">RNA-binding</keyword>
<feature type="domain" description="Small ribosomal subunit protein uS7" evidence="9">
    <location>
        <begin position="2"/>
        <end position="149"/>
    </location>
</feature>
<evidence type="ECO:0000313" key="10">
    <source>
        <dbReference type="EMBL" id="KRL55220.1"/>
    </source>
</evidence>
<comment type="subunit">
    <text evidence="7">Part of the 30S ribosomal subunit. Contacts proteins S9 and S11.</text>
</comment>
<name>A0A0R1RIW7_9LACO</name>